<sequence>MADFKVSLDELRRLKKKLEDSESQLDEAMRRMKDTGPKDLGKRVLDKACEDFQESWEFGLGKTRERIKVLNEALPAIIKAYEQTEQEIQGAFAHTGAHTPGVAQ</sequence>
<proteinExistence type="predicted"/>
<dbReference type="Proteomes" id="UP000053669">
    <property type="component" value="Unassembled WGS sequence"/>
</dbReference>
<protein>
    <submittedName>
        <fullName evidence="2">Uncharacterized protein</fullName>
    </submittedName>
</protein>
<organism evidence="2 3">
    <name type="scientific">Streptomyces canus</name>
    <dbReference type="NCBI Taxonomy" id="58343"/>
    <lineage>
        <taxon>Bacteria</taxon>
        <taxon>Bacillati</taxon>
        <taxon>Actinomycetota</taxon>
        <taxon>Actinomycetes</taxon>
        <taxon>Kitasatosporales</taxon>
        <taxon>Streptomycetaceae</taxon>
        <taxon>Streptomyces</taxon>
        <taxon>Streptomyces aurantiacus group</taxon>
    </lineage>
</organism>
<name>A0A101RYA0_9ACTN</name>
<feature type="coiled-coil region" evidence="1">
    <location>
        <begin position="1"/>
        <end position="35"/>
    </location>
</feature>
<dbReference type="EMBL" id="LMWU01000030">
    <property type="protein sequence ID" value="KUN63942.1"/>
    <property type="molecule type" value="Genomic_DNA"/>
</dbReference>
<dbReference type="RefSeq" id="WP_057616756.1">
    <property type="nucleotide sequence ID" value="NZ_JBIAJS010000013.1"/>
</dbReference>
<gene>
    <name evidence="2" type="ORF">AQJ46_30540</name>
</gene>
<comment type="caution">
    <text evidence="2">The sequence shown here is derived from an EMBL/GenBank/DDBJ whole genome shotgun (WGS) entry which is preliminary data.</text>
</comment>
<reference evidence="2 3" key="1">
    <citation type="submission" date="2015-10" db="EMBL/GenBank/DDBJ databases">
        <title>Draft genome sequence of Streptomyces canus DSM 40017, type strain for the species Streptomyces canus.</title>
        <authorList>
            <person name="Ruckert C."/>
            <person name="Winkler A."/>
            <person name="Kalinowski J."/>
            <person name="Kampfer P."/>
            <person name="Glaeser S."/>
        </authorList>
    </citation>
    <scope>NUCLEOTIDE SEQUENCE [LARGE SCALE GENOMIC DNA]</scope>
    <source>
        <strain evidence="2 3">DSM 40017</strain>
    </source>
</reference>
<evidence type="ECO:0000256" key="1">
    <source>
        <dbReference type="SAM" id="Coils"/>
    </source>
</evidence>
<evidence type="ECO:0000313" key="2">
    <source>
        <dbReference type="EMBL" id="KUN63942.1"/>
    </source>
</evidence>
<dbReference type="AlphaFoldDB" id="A0A101RYA0"/>
<accession>A0A101RYA0</accession>
<dbReference type="Gene3D" id="1.10.287.1060">
    <property type="entry name" value="ESAT-6-like"/>
    <property type="match status" value="1"/>
</dbReference>
<keyword evidence="1" id="KW-0175">Coiled coil</keyword>
<dbReference type="STRING" id="58343.AQJ46_30540"/>
<evidence type="ECO:0000313" key="3">
    <source>
        <dbReference type="Proteomes" id="UP000053669"/>
    </source>
</evidence>